<evidence type="ECO:0000313" key="6">
    <source>
        <dbReference type="Proteomes" id="UP000003635"/>
    </source>
</evidence>
<dbReference type="Proteomes" id="UP000003635">
    <property type="component" value="Unassembled WGS sequence"/>
</dbReference>
<evidence type="ECO:0000256" key="1">
    <source>
        <dbReference type="ARBA" id="ARBA00008520"/>
    </source>
</evidence>
<name>Q2CHC4_OCEGH</name>
<sequence>MIYAATLATTALASAAFAQDQVTLDFWEGHSLQEEGATIKMIEAFEESHPHISINRVKTSFGTNFEAITTALASNTAPDVSPIWSGFLSQFAARGALVDLTEHGVTDPSGSIYPGAVDYVTWDGGIYGLPYAFDPRFIVYNAAALEEAGLEPAETFDEMISMAEQLAVVGDDGTVVRYGFGLGSADALAYFFINLLYAQGGDVFNEDGTQAAFNDEAGVAAGEIIARLAEQPGNTLNAQGDVVRQGVLTGRIAMVYDGPWVFHTAAQDDTSQEFVVGSVPTVAESDDPLNFGSVGAYVVYEQSEHPEEAAEFVRFLASPEAQQFRVEALKPGVSPDVLNQDVAQQTFDEWPALRTAQEELANSRIFPKHENWSAVYQAIIPAIEAIVSGDDVQGALDSAARQADRALRR</sequence>
<protein>
    <submittedName>
        <fullName evidence="5">Sugar ABC transporter substrate-binding protein</fullName>
    </submittedName>
</protein>
<dbReference type="SUPFAM" id="SSF53850">
    <property type="entry name" value="Periplasmic binding protein-like II"/>
    <property type="match status" value="1"/>
</dbReference>
<gene>
    <name evidence="5" type="ORF">OG2516_18660</name>
</gene>
<dbReference type="STRING" id="314256.OG2516_18660"/>
<dbReference type="Pfam" id="PF01547">
    <property type="entry name" value="SBP_bac_1"/>
    <property type="match status" value="1"/>
</dbReference>
<dbReference type="HOGENOM" id="CLU_031285_10_1_5"/>
<organism evidence="5 6">
    <name type="scientific">Oceanicola granulosus (strain ATCC BAA-861 / DSM 15982 / KCTC 12143 / HTCC2516)</name>
    <dbReference type="NCBI Taxonomy" id="314256"/>
    <lineage>
        <taxon>Bacteria</taxon>
        <taxon>Pseudomonadati</taxon>
        <taxon>Pseudomonadota</taxon>
        <taxon>Alphaproteobacteria</taxon>
        <taxon>Rhodobacterales</taxon>
        <taxon>Roseobacteraceae</taxon>
        <taxon>Oceanicola</taxon>
    </lineage>
</organism>
<feature type="signal peptide" evidence="4">
    <location>
        <begin position="1"/>
        <end position="18"/>
    </location>
</feature>
<keyword evidence="2" id="KW-0813">Transport</keyword>
<dbReference type="GO" id="GO:1901982">
    <property type="term" value="F:maltose binding"/>
    <property type="evidence" value="ECO:0007669"/>
    <property type="project" value="TreeGrafter"/>
</dbReference>
<dbReference type="GO" id="GO:0042956">
    <property type="term" value="P:maltodextrin transmembrane transport"/>
    <property type="evidence" value="ECO:0007669"/>
    <property type="project" value="TreeGrafter"/>
</dbReference>
<proteinExistence type="inferred from homology"/>
<keyword evidence="3 4" id="KW-0732">Signal</keyword>
<evidence type="ECO:0000256" key="3">
    <source>
        <dbReference type="ARBA" id="ARBA00022729"/>
    </source>
</evidence>
<reference evidence="5 6" key="1">
    <citation type="journal article" date="2010" name="J. Bacteriol.">
        <title>Genome sequences of Oceanicola granulosus HTCC2516(T) and Oceanicola batsensis HTCC2597(TDelta).</title>
        <authorList>
            <person name="Thrash J.C."/>
            <person name="Cho J.C."/>
            <person name="Vergin K.L."/>
            <person name="Giovannoni S.J."/>
        </authorList>
    </citation>
    <scope>NUCLEOTIDE SEQUENCE [LARGE SCALE GENOMIC DNA]</scope>
    <source>
        <strain evidence="6">ATCC BAA-861 / DSM 15982 / KCTC 12143 / HTCC2516</strain>
    </source>
</reference>
<dbReference type="PANTHER" id="PTHR30061:SF50">
    <property type="entry name" value="MALTOSE_MALTODEXTRIN-BINDING PERIPLASMIC PROTEIN"/>
    <property type="match status" value="1"/>
</dbReference>
<dbReference type="PANTHER" id="PTHR30061">
    <property type="entry name" value="MALTOSE-BINDING PERIPLASMIC PROTEIN"/>
    <property type="match status" value="1"/>
</dbReference>
<evidence type="ECO:0000256" key="2">
    <source>
        <dbReference type="ARBA" id="ARBA00022448"/>
    </source>
</evidence>
<dbReference type="Gene3D" id="3.40.190.10">
    <property type="entry name" value="Periplasmic binding protein-like II"/>
    <property type="match status" value="1"/>
</dbReference>
<evidence type="ECO:0000313" key="5">
    <source>
        <dbReference type="EMBL" id="EAR52115.1"/>
    </source>
</evidence>
<feature type="chain" id="PRO_5004207525" evidence="4">
    <location>
        <begin position="19"/>
        <end position="409"/>
    </location>
</feature>
<accession>Q2CHC4</accession>
<dbReference type="EMBL" id="AAOT01000006">
    <property type="protein sequence ID" value="EAR52115.1"/>
    <property type="molecule type" value="Genomic_DNA"/>
</dbReference>
<keyword evidence="6" id="KW-1185">Reference proteome</keyword>
<dbReference type="eggNOG" id="COG2182">
    <property type="taxonomic scope" value="Bacteria"/>
</dbReference>
<comment type="caution">
    <text evidence="5">The sequence shown here is derived from an EMBL/GenBank/DDBJ whole genome shotgun (WGS) entry which is preliminary data.</text>
</comment>
<dbReference type="GO" id="GO:0015768">
    <property type="term" value="P:maltose transport"/>
    <property type="evidence" value="ECO:0007669"/>
    <property type="project" value="TreeGrafter"/>
</dbReference>
<dbReference type="InterPro" id="IPR006059">
    <property type="entry name" value="SBP"/>
</dbReference>
<comment type="similarity">
    <text evidence="1">Belongs to the bacterial solute-binding protein 1 family.</text>
</comment>
<evidence type="ECO:0000256" key="4">
    <source>
        <dbReference type="SAM" id="SignalP"/>
    </source>
</evidence>
<dbReference type="GO" id="GO:0055052">
    <property type="term" value="C:ATP-binding cassette (ABC) transporter complex, substrate-binding subunit-containing"/>
    <property type="evidence" value="ECO:0007669"/>
    <property type="project" value="TreeGrafter"/>
</dbReference>
<dbReference type="AlphaFoldDB" id="Q2CHC4"/>
<dbReference type="CDD" id="cd14748">
    <property type="entry name" value="PBP2_UgpB"/>
    <property type="match status" value="1"/>
</dbReference>